<evidence type="ECO:0000313" key="1">
    <source>
        <dbReference type="EMBL" id="KAH9710571.1"/>
    </source>
</evidence>
<proteinExistence type="predicted"/>
<comment type="caution">
    <text evidence="1">The sequence shown here is derived from an EMBL/GenBank/DDBJ whole genome shotgun (WGS) entry which is preliminary data.</text>
</comment>
<accession>A0ACB8IZ44</accession>
<sequence length="1793" mass="202116">MGTINRLPEAVRNMVRSGTVLFDLTRVVEELVFNSVDAGATKVFVYVGVCNCYVKVVDDGSGISRDGLVLLGERHATSKLGHLADMDDATGIGTFGFRGEALASISDVSLLEIITKAHGRPNGYRKVMKGSKCLYIGIDDERKDVGTTVVSRDLFYNQPVRRKYMQSSPKKGLHSVKKCVLRIALVHPKVSFKFIDMESEDELLCTCSSSSPLALLISSFGIEDFSFLNEVNANDGALEISGYISSPYDSISVKAFQYVYINSRYVCKGPIHKLLNHLAASFDCSDSWKANNGFLKGKRSKSQACPAYLLNLRCPHSLYDLTFDPLKTHVVFKDWEPVLAFIERAIRSAWMKKIAHDSFDVDMLEDAELPLESSRFQSHQSSTHLHSSPLKNLAKQHDHMFYKECERITFQEFQKDPVELAEENTEMEFFSQPKHSSSLLDGSFAECLPIVPPKIDHRVWTIESSWFQDHQPSRHLFSPPLENLKKEGDHLFRKECERITFGEAEKDPAELQEENTEMEYVPQPKYSFGLSDGSFAKCLPIVPWKIDRHAWTIESSRFQYHQSSPHLYSSPLENLSKEGDHLFREECERITFGEFEKHTPELKEENSKRELVSQPKYSSKLLDCSFAECLSPVLRKIDLHGWTSGNRFSLKGSYFLETCFLADGRSSIPVEGDLLNSQRGYEYLQIEPGVSNGASGTASPLDKDEFSNEFEVSKDIKKPLRLSCFSQGSPPLGGPLFSGGEERCESSTGCFKYKRKRKRVCYDKRMDILEADFSNQSFDSFSRTPLQDEASCSQHLPRLSTAGDITAGFDLMSRASLNLFPSHAEPFTKETNFLSDSIEPVGNSVSDYKALNSVWCSKISDPFPQGASWNDGHFIYNNALEGHSILGEGTSCGQLADTEENYKFDYDSKLRRSNQEKCTTARSGLRFEYYDNSSEDFCKYLQEHDPCNKFSREHSDVPFDKTDWLCSVLSSIEYDNPETQRYKFRNHNCEPNPIHKELSRRSHSAPPFHRHKRRYISLNCCSVEAGKSNAHTLHCAKNSPEAGAFKHLQQSSGVCNANVKPSSEEEDFRYGPRPDFKIESSTILDLEETHKAENFKLSLCPHAHLGAQAEGSQESMILMFVFQNNNISCDIHNQDNILDISSGLLHLTGEFFIPDSINKSCLEDAKVLQQVDKKFIPVVAGGTLAVIDQCTRPYRSSILRLLTHEWISLTMAFKIQHAADERIRLEELRHKVLSGEGKSVAYLDAEQELVLPEIGYQLLQNFAEQIKDWGWICNIHTQGSRSFNKNLNLLQRQITVITLLAVPCIFGVNLSDVDLLEFLQQLADTDGSSTTPPSVLRVLNSKACRGAIMFGDSLLPSECALIVEELKQTSLCFQCAHGRPTTVPLVNLEALHKQIAQLNNSTLYVRNRHILSQAMCNNGARILKARYYPRSSFADATVGYNPSYTWRSIMAAKQVVVKGSRIQIGSGQQVQINKDLWLPDADNGFITTVLDESLATATVNSIMVPGQRQWDTDLVANIFNTRDTALILQVPLSTRQDEDCRFWLADTKGKFTVRSCYNVLNSAPTGSNSKVWKFLWGLEVPGKVKHFIWCALVNVLPTADNLLSRKVDVSPICPICSAANESVYYCLVDCLFATSCWLLSSLGTGRRCPSFFDWIEQTFIKCRKEECNLAIMVCWKLWLNRNDKVWNGHNEHAQNLVIAAGHYLFQWQEAKRKNFIIVEQVQLGHGSMCWAKPPLGWFKCNVDAGVFSSQGRYSFGGVIRDYGGGFVAAKCQSFSGLFRPREAEALAVREALR</sequence>
<protein>
    <submittedName>
        <fullName evidence="1">DNA mismatch repair protein MLH3</fullName>
    </submittedName>
</protein>
<keyword evidence="2" id="KW-1185">Reference proteome</keyword>
<name>A0ACB8IZ44_CITSI</name>
<organism evidence="1 2">
    <name type="scientific">Citrus sinensis</name>
    <name type="common">Sweet orange</name>
    <name type="synonym">Citrus aurantium var. sinensis</name>
    <dbReference type="NCBI Taxonomy" id="2711"/>
    <lineage>
        <taxon>Eukaryota</taxon>
        <taxon>Viridiplantae</taxon>
        <taxon>Streptophyta</taxon>
        <taxon>Embryophyta</taxon>
        <taxon>Tracheophyta</taxon>
        <taxon>Spermatophyta</taxon>
        <taxon>Magnoliopsida</taxon>
        <taxon>eudicotyledons</taxon>
        <taxon>Gunneridae</taxon>
        <taxon>Pentapetalae</taxon>
        <taxon>rosids</taxon>
        <taxon>malvids</taxon>
        <taxon>Sapindales</taxon>
        <taxon>Rutaceae</taxon>
        <taxon>Aurantioideae</taxon>
        <taxon>Citrus</taxon>
    </lineage>
</organism>
<reference evidence="2" key="1">
    <citation type="journal article" date="2023" name="Hortic. Res.">
        <title>A chromosome-level phased genome enabling allele-level studies in sweet orange: a case study on citrus Huanglongbing tolerance.</title>
        <authorList>
            <person name="Wu B."/>
            <person name="Yu Q."/>
            <person name="Deng Z."/>
            <person name="Duan Y."/>
            <person name="Luo F."/>
            <person name="Gmitter F. Jr."/>
        </authorList>
    </citation>
    <scope>NUCLEOTIDE SEQUENCE [LARGE SCALE GENOMIC DNA]</scope>
    <source>
        <strain evidence="2">cv. Valencia</strain>
    </source>
</reference>
<dbReference type="EMBL" id="CM039176">
    <property type="protein sequence ID" value="KAH9710571.1"/>
    <property type="molecule type" value="Genomic_DNA"/>
</dbReference>
<gene>
    <name evidence="1" type="ORF">KPL71_019497</name>
</gene>
<dbReference type="Proteomes" id="UP000829398">
    <property type="component" value="Chromosome 7"/>
</dbReference>
<evidence type="ECO:0000313" key="2">
    <source>
        <dbReference type="Proteomes" id="UP000829398"/>
    </source>
</evidence>